<dbReference type="InterPro" id="IPR013097">
    <property type="entry name" value="Dabb"/>
</dbReference>
<feature type="domain" description="Stress-response A/B barrel" evidence="1">
    <location>
        <begin position="2"/>
        <end position="97"/>
    </location>
</feature>
<dbReference type="Pfam" id="PF07876">
    <property type="entry name" value="Dabb"/>
    <property type="match status" value="1"/>
</dbReference>
<dbReference type="RefSeq" id="WP_112178258.1">
    <property type="nucleotide sequence ID" value="NZ_CAJZAT010000169.1"/>
</dbReference>
<protein>
    <submittedName>
        <fullName evidence="2">Stress responsive alpha/beta barrel protein</fullName>
    </submittedName>
</protein>
<keyword evidence="3" id="KW-1185">Reference proteome</keyword>
<dbReference type="Gene3D" id="3.30.70.100">
    <property type="match status" value="1"/>
</dbReference>
<gene>
    <name evidence="2" type="ORF">C7402_117214</name>
</gene>
<sequence>MIKHIVMWNVRGTSPEEKAEAANRVKEAFEGLNGKIPGMSRLEIGIDVSRIDYACDVVLYSEFVDRNALEAYATHPEHLRVRDELAGVRISRHQVDYL</sequence>
<dbReference type="PROSITE" id="PS51502">
    <property type="entry name" value="S_R_A_B_BARREL"/>
    <property type="match status" value="1"/>
</dbReference>
<proteinExistence type="predicted"/>
<dbReference type="PANTHER" id="PTHR37832">
    <property type="entry name" value="BLL2683 PROTEIN"/>
    <property type="match status" value="1"/>
</dbReference>
<accession>A0ABX5KEC8</accession>
<evidence type="ECO:0000313" key="2">
    <source>
        <dbReference type="EMBL" id="PVX75802.1"/>
    </source>
</evidence>
<dbReference type="SMART" id="SM00886">
    <property type="entry name" value="Dabb"/>
    <property type="match status" value="1"/>
</dbReference>
<dbReference type="EMBL" id="QEOB01000017">
    <property type="protein sequence ID" value="PVX75802.1"/>
    <property type="molecule type" value="Genomic_DNA"/>
</dbReference>
<dbReference type="Proteomes" id="UP000245712">
    <property type="component" value="Unassembled WGS sequence"/>
</dbReference>
<organism evidence="2 3">
    <name type="scientific">Paraburkholderia unamae</name>
    <dbReference type="NCBI Taxonomy" id="219649"/>
    <lineage>
        <taxon>Bacteria</taxon>
        <taxon>Pseudomonadati</taxon>
        <taxon>Pseudomonadota</taxon>
        <taxon>Betaproteobacteria</taxon>
        <taxon>Burkholderiales</taxon>
        <taxon>Burkholderiaceae</taxon>
        <taxon>Paraburkholderia</taxon>
    </lineage>
</organism>
<dbReference type="InterPro" id="IPR011008">
    <property type="entry name" value="Dimeric_a/b-barrel"/>
</dbReference>
<dbReference type="PANTHER" id="PTHR37832:SF1">
    <property type="entry name" value="STRESS-RESPONSE A_B BARREL DOMAIN-CONTAINING PROTEIN"/>
    <property type="match status" value="1"/>
</dbReference>
<reference evidence="2 3" key="1">
    <citation type="submission" date="2018-05" db="EMBL/GenBank/DDBJ databases">
        <title>Genomic Encyclopedia of Type Strains, Phase IV (KMG-V): Genome sequencing to study the core and pangenomes of soil and plant-associated prokaryotes.</title>
        <authorList>
            <person name="Whitman W."/>
        </authorList>
    </citation>
    <scope>NUCLEOTIDE SEQUENCE [LARGE SCALE GENOMIC DNA]</scope>
    <source>
        <strain evidence="2 3">SCZa-39</strain>
    </source>
</reference>
<comment type="caution">
    <text evidence="2">The sequence shown here is derived from an EMBL/GenBank/DDBJ whole genome shotgun (WGS) entry which is preliminary data.</text>
</comment>
<evidence type="ECO:0000313" key="3">
    <source>
        <dbReference type="Proteomes" id="UP000245712"/>
    </source>
</evidence>
<name>A0ABX5KEC8_9BURK</name>
<evidence type="ECO:0000259" key="1">
    <source>
        <dbReference type="PROSITE" id="PS51502"/>
    </source>
</evidence>
<dbReference type="SUPFAM" id="SSF54909">
    <property type="entry name" value="Dimeric alpha+beta barrel"/>
    <property type="match status" value="1"/>
</dbReference>